<keyword evidence="2" id="KW-0560">Oxidoreductase</keyword>
<dbReference type="EMBL" id="FNHI01000009">
    <property type="protein sequence ID" value="SDM53585.1"/>
    <property type="molecule type" value="Genomic_DNA"/>
</dbReference>
<dbReference type="InterPro" id="IPR051911">
    <property type="entry name" value="SDR_oxidoreductase"/>
</dbReference>
<evidence type="ECO:0000256" key="2">
    <source>
        <dbReference type="ARBA" id="ARBA00023002"/>
    </source>
</evidence>
<dbReference type="OrthoDB" id="3178062at2"/>
<proteinExistence type="inferred from homology"/>
<dbReference type="PROSITE" id="PS00061">
    <property type="entry name" value="ADH_SHORT"/>
    <property type="match status" value="1"/>
</dbReference>
<reference evidence="5" key="1">
    <citation type="submission" date="2016-10" db="EMBL/GenBank/DDBJ databases">
        <authorList>
            <person name="Varghese N."/>
            <person name="Submissions S."/>
        </authorList>
    </citation>
    <scope>NUCLEOTIDE SEQUENCE [LARGE SCALE GENOMIC DNA]</scope>
    <source>
        <strain evidence="5">CGMCC 4.7042</strain>
    </source>
</reference>
<dbReference type="STRING" id="1196353.SAMN05444921_109227"/>
<evidence type="ECO:0000313" key="5">
    <source>
        <dbReference type="Proteomes" id="UP000199063"/>
    </source>
</evidence>
<dbReference type="Pfam" id="PF00106">
    <property type="entry name" value="adh_short"/>
    <property type="match status" value="1"/>
</dbReference>
<evidence type="ECO:0000256" key="1">
    <source>
        <dbReference type="ARBA" id="ARBA00006484"/>
    </source>
</evidence>
<keyword evidence="5" id="KW-1185">Reference proteome</keyword>
<dbReference type="InterPro" id="IPR002347">
    <property type="entry name" value="SDR_fam"/>
</dbReference>
<dbReference type="GO" id="GO:0016491">
    <property type="term" value="F:oxidoreductase activity"/>
    <property type="evidence" value="ECO:0007669"/>
    <property type="project" value="UniProtKB-KW"/>
</dbReference>
<protein>
    <submittedName>
        <fullName evidence="4">Short-chain dehydrogenase</fullName>
    </submittedName>
</protein>
<accession>A0A1G9U206</accession>
<evidence type="ECO:0000256" key="3">
    <source>
        <dbReference type="RuleBase" id="RU000363"/>
    </source>
</evidence>
<dbReference type="CDD" id="cd05374">
    <property type="entry name" value="17beta-HSD-like_SDR_c"/>
    <property type="match status" value="1"/>
</dbReference>
<dbReference type="RefSeq" id="WP_093655162.1">
    <property type="nucleotide sequence ID" value="NZ_FNHI01000009.1"/>
</dbReference>
<dbReference type="PANTHER" id="PTHR43976:SF16">
    <property type="entry name" value="SHORT-CHAIN DEHYDROGENASE_REDUCTASE FAMILY PROTEIN"/>
    <property type="match status" value="1"/>
</dbReference>
<sequence length="277" mass="28564">MRTWFITGASRGFGLEIARQALENGDRVVATARDPEAVEKALPGHADALLAVALDVTSAAQAEAAVDAALARFGGIDVLVNNAGRGLVGAVEETSDREARTVFDTNVFGLLTVTRAVLPAMRAARAGTVLNVSSVGGYVGWAGWGVYCATKFAVEGLTEAMALELAPLGIRVSALEPGPLRTDFLDGSSLHRAAAVIDDYAETAGASRAWADSSNHAQPGDPVKAAEAVVTAVGGPSLPVRLPLGAVTVQDIEAKLAGTADILAAWRDVALFIDVEH</sequence>
<dbReference type="Gene3D" id="3.40.50.720">
    <property type="entry name" value="NAD(P)-binding Rossmann-like Domain"/>
    <property type="match status" value="1"/>
</dbReference>
<evidence type="ECO:0000313" key="4">
    <source>
        <dbReference type="EMBL" id="SDM53585.1"/>
    </source>
</evidence>
<dbReference type="GeneID" id="40830464"/>
<dbReference type="PANTHER" id="PTHR43976">
    <property type="entry name" value="SHORT CHAIN DEHYDROGENASE"/>
    <property type="match status" value="1"/>
</dbReference>
<name>A0A1G9U206_9ACTN</name>
<dbReference type="PRINTS" id="PR00081">
    <property type="entry name" value="GDHRDH"/>
</dbReference>
<gene>
    <name evidence="4" type="ORF">SAMN05444921_109227</name>
</gene>
<dbReference type="AlphaFoldDB" id="A0A1G9U206"/>
<organism evidence="4 5">
    <name type="scientific">Streptomyces wuyuanensis</name>
    <dbReference type="NCBI Taxonomy" id="1196353"/>
    <lineage>
        <taxon>Bacteria</taxon>
        <taxon>Bacillati</taxon>
        <taxon>Actinomycetota</taxon>
        <taxon>Actinomycetes</taxon>
        <taxon>Kitasatosporales</taxon>
        <taxon>Streptomycetaceae</taxon>
        <taxon>Streptomyces</taxon>
    </lineage>
</organism>
<dbReference type="InterPro" id="IPR036291">
    <property type="entry name" value="NAD(P)-bd_dom_sf"/>
</dbReference>
<dbReference type="NCBIfam" id="NF004824">
    <property type="entry name" value="PRK06180.1"/>
    <property type="match status" value="1"/>
</dbReference>
<dbReference type="SUPFAM" id="SSF51735">
    <property type="entry name" value="NAD(P)-binding Rossmann-fold domains"/>
    <property type="match status" value="1"/>
</dbReference>
<comment type="similarity">
    <text evidence="1 3">Belongs to the short-chain dehydrogenases/reductases (SDR) family.</text>
</comment>
<dbReference type="PRINTS" id="PR00080">
    <property type="entry name" value="SDRFAMILY"/>
</dbReference>
<dbReference type="Proteomes" id="UP000199063">
    <property type="component" value="Unassembled WGS sequence"/>
</dbReference>
<dbReference type="InterPro" id="IPR020904">
    <property type="entry name" value="Sc_DH/Rdtase_CS"/>
</dbReference>